<feature type="repeat" description="TPR" evidence="3">
    <location>
        <begin position="530"/>
        <end position="563"/>
    </location>
</feature>
<evidence type="ECO:0000313" key="5">
    <source>
        <dbReference type="Proteomes" id="UP000663855"/>
    </source>
</evidence>
<protein>
    <submittedName>
        <fullName evidence="4">Uncharacterized protein</fullName>
    </submittedName>
</protein>
<evidence type="ECO:0000256" key="2">
    <source>
        <dbReference type="ARBA" id="ARBA00022803"/>
    </source>
</evidence>
<proteinExistence type="predicted"/>
<dbReference type="AlphaFoldDB" id="A0A815XXV9"/>
<accession>A0A815XXV9</accession>
<dbReference type="SUPFAM" id="SSF48452">
    <property type="entry name" value="TPR-like"/>
    <property type="match status" value="1"/>
</dbReference>
<gene>
    <name evidence="4" type="ORF">CJN711_LOCUS31319</name>
</gene>
<dbReference type="PANTHER" id="PTHR45641">
    <property type="entry name" value="TETRATRICOPEPTIDE REPEAT PROTEIN (AFU_ORTHOLOGUE AFUA_6G03870)"/>
    <property type="match status" value="1"/>
</dbReference>
<comment type="caution">
    <text evidence="4">The sequence shown here is derived from an EMBL/GenBank/DDBJ whole genome shotgun (WGS) entry which is preliminary data.</text>
</comment>
<dbReference type="EMBL" id="CAJNOV010014868">
    <property type="protein sequence ID" value="CAF1563316.1"/>
    <property type="molecule type" value="Genomic_DNA"/>
</dbReference>
<dbReference type="InterPro" id="IPR011990">
    <property type="entry name" value="TPR-like_helical_dom_sf"/>
</dbReference>
<evidence type="ECO:0000256" key="1">
    <source>
        <dbReference type="ARBA" id="ARBA00022737"/>
    </source>
</evidence>
<dbReference type="SMART" id="SM00028">
    <property type="entry name" value="TPR"/>
    <property type="match status" value="5"/>
</dbReference>
<dbReference type="Pfam" id="PF13424">
    <property type="entry name" value="TPR_12"/>
    <property type="match status" value="2"/>
</dbReference>
<dbReference type="PROSITE" id="PS50293">
    <property type="entry name" value="TPR_REGION"/>
    <property type="match status" value="1"/>
</dbReference>
<dbReference type="PANTHER" id="PTHR45641:SF19">
    <property type="entry name" value="NEPHROCYSTIN-3"/>
    <property type="match status" value="1"/>
</dbReference>
<dbReference type="Pfam" id="PF13374">
    <property type="entry name" value="TPR_10"/>
    <property type="match status" value="1"/>
</dbReference>
<dbReference type="Gene3D" id="1.25.40.10">
    <property type="entry name" value="Tetratricopeptide repeat domain"/>
    <property type="match status" value="2"/>
</dbReference>
<organism evidence="4 5">
    <name type="scientific">Rotaria magnacalcarata</name>
    <dbReference type="NCBI Taxonomy" id="392030"/>
    <lineage>
        <taxon>Eukaryota</taxon>
        <taxon>Metazoa</taxon>
        <taxon>Spiralia</taxon>
        <taxon>Gnathifera</taxon>
        <taxon>Rotifera</taxon>
        <taxon>Eurotatoria</taxon>
        <taxon>Bdelloidea</taxon>
        <taxon>Philodinida</taxon>
        <taxon>Philodinidae</taxon>
        <taxon>Rotaria</taxon>
    </lineage>
</organism>
<evidence type="ECO:0000256" key="3">
    <source>
        <dbReference type="PROSITE-ProRule" id="PRU00339"/>
    </source>
</evidence>
<feature type="repeat" description="TPR" evidence="3">
    <location>
        <begin position="488"/>
        <end position="521"/>
    </location>
</feature>
<name>A0A815XXV9_9BILA</name>
<evidence type="ECO:0000313" key="4">
    <source>
        <dbReference type="EMBL" id="CAF1563316.1"/>
    </source>
</evidence>
<reference evidence="4" key="1">
    <citation type="submission" date="2021-02" db="EMBL/GenBank/DDBJ databases">
        <authorList>
            <person name="Nowell W R."/>
        </authorList>
    </citation>
    <scope>NUCLEOTIDE SEQUENCE</scope>
</reference>
<sequence length="691" mass="79860">MNSYIDSKFVKRRKIENIIIIWLDEASNQSTNAQKQLSVLLHGAFNDFFTFNDPDCCIDFVTELIYERVFLVVTNKLGQQIVPLIHDVCQIDSVYILYTEPVPEDNWVQDFRKCRSSFTDVVSLCKQLQYDQLLLEKKLIQFHVVTPSSSVSTSIDKTQNKNKQDPAFMLSQLVKESISKMTDHNREEMIAYCSVQFADNLFELKVIEEFEHEYNSSKAIWWYTRNTFLYKMVNKALRVQDIETLYKLRTFIRDLHSQITEYYKIQNLERAEIRCLYRGQGMLKSEFNKIKSNIGGLLSVTNFLSTSANPGVALAFAGESNEELIAIVFEIQIHRMTLMNSPFACIENLSHFGEAEREWLFSMGSVFRILHIDRCEEGKYYKVHLTLSNEQDEELNKLARLIEPKLQIPNPIAVFGILLLEMGKNEIASKFYERALQFDVEPWMRSSLLINLAESYMNMQQFDKALVCLHESLTIKLQFVASDNWSLSTIYNNLGSVYGSLGESETALAYYEKALEIDLKSQNPDYKKIATRMLNLGSAYFKADQMKNSKDHYQRALSIMLEHLPSNHPNIAVVYNSLSTLYYAENNFEESLSMSRKSLDIRLASLSENHPSIAESYINIAITLMELAEEPEEILENYQKAITIACNAFGKNHPTTERYQRLMDNLVEALASNDPVEHETRTETTLVEIDR</sequence>
<dbReference type="Gene3D" id="3.90.176.10">
    <property type="entry name" value="Toxin ADP-ribosyltransferase, Chain A, domain 1"/>
    <property type="match status" value="1"/>
</dbReference>
<dbReference type="SUPFAM" id="SSF56399">
    <property type="entry name" value="ADP-ribosylation"/>
    <property type="match status" value="1"/>
</dbReference>
<dbReference type="Proteomes" id="UP000663855">
    <property type="component" value="Unassembled WGS sequence"/>
</dbReference>
<dbReference type="InterPro" id="IPR019734">
    <property type="entry name" value="TPR_rpt"/>
</dbReference>
<dbReference type="PROSITE" id="PS50005">
    <property type="entry name" value="TPR"/>
    <property type="match status" value="2"/>
</dbReference>
<keyword evidence="2 3" id="KW-0802">TPR repeat</keyword>
<keyword evidence="1" id="KW-0677">Repeat</keyword>
<dbReference type="PROSITE" id="PS51996">
    <property type="entry name" value="TR_MART"/>
    <property type="match status" value="1"/>
</dbReference>